<name>A0A9Q3E251_9BASI</name>
<comment type="caution">
    <text evidence="2">The sequence shown here is derived from an EMBL/GenBank/DDBJ whole genome shotgun (WGS) entry which is preliminary data.</text>
</comment>
<feature type="compositionally biased region" description="Basic and acidic residues" evidence="1">
    <location>
        <begin position="91"/>
        <end position="105"/>
    </location>
</feature>
<proteinExistence type="predicted"/>
<feature type="compositionally biased region" description="Basic and acidic residues" evidence="1">
    <location>
        <begin position="70"/>
        <end position="81"/>
    </location>
</feature>
<reference evidence="2" key="1">
    <citation type="submission" date="2021-03" db="EMBL/GenBank/DDBJ databases">
        <title>Draft genome sequence of rust myrtle Austropuccinia psidii MF-1, a brazilian biotype.</title>
        <authorList>
            <person name="Quecine M.C."/>
            <person name="Pachon D.M.R."/>
            <person name="Bonatelli M.L."/>
            <person name="Correr F.H."/>
            <person name="Franceschini L.M."/>
            <person name="Leite T.F."/>
            <person name="Margarido G.R.A."/>
            <person name="Almeida C.A."/>
            <person name="Ferrarezi J.A."/>
            <person name="Labate C.A."/>
        </authorList>
    </citation>
    <scope>NUCLEOTIDE SEQUENCE</scope>
    <source>
        <strain evidence="2">MF-1</strain>
    </source>
</reference>
<evidence type="ECO:0000313" key="2">
    <source>
        <dbReference type="EMBL" id="MBW0514560.1"/>
    </source>
</evidence>
<evidence type="ECO:0000256" key="1">
    <source>
        <dbReference type="SAM" id="MobiDB-lite"/>
    </source>
</evidence>
<dbReference type="EMBL" id="AVOT02024087">
    <property type="protein sequence ID" value="MBW0514560.1"/>
    <property type="molecule type" value="Genomic_DNA"/>
</dbReference>
<protein>
    <submittedName>
        <fullName evidence="2">Uncharacterized protein</fullName>
    </submittedName>
</protein>
<dbReference type="AlphaFoldDB" id="A0A9Q3E251"/>
<feature type="region of interest" description="Disordered" evidence="1">
    <location>
        <begin position="70"/>
        <end position="105"/>
    </location>
</feature>
<organism evidence="2 3">
    <name type="scientific">Austropuccinia psidii MF-1</name>
    <dbReference type="NCBI Taxonomy" id="1389203"/>
    <lineage>
        <taxon>Eukaryota</taxon>
        <taxon>Fungi</taxon>
        <taxon>Dikarya</taxon>
        <taxon>Basidiomycota</taxon>
        <taxon>Pucciniomycotina</taxon>
        <taxon>Pucciniomycetes</taxon>
        <taxon>Pucciniales</taxon>
        <taxon>Sphaerophragmiaceae</taxon>
        <taxon>Austropuccinia</taxon>
    </lineage>
</organism>
<accession>A0A9Q3E251</accession>
<sequence length="241" mass="27887">MAAKQKEWELLPNLWIGKTNSFLKVYRLLGPEKKQEILKGWTPISCKGQVQKIKAWFKNQIALSEDQKKEFAQKKDNRPVEALKASTSTKYRQESPKEQPEGQEKVQVEQALNLKLQNSKERKDSHGQCAHYGKSIDGIKEQQGGNNEPIFTKGIDLEKHLSTFKTFHKEGSTKFSNLEYVQKKLVREILQITESQKIIMGLENVNKYNIFSLTHICERVESKVTLLNKTDDNCIYFITKK</sequence>
<keyword evidence="3" id="KW-1185">Reference proteome</keyword>
<evidence type="ECO:0000313" key="3">
    <source>
        <dbReference type="Proteomes" id="UP000765509"/>
    </source>
</evidence>
<gene>
    <name evidence="2" type="ORF">O181_054275</name>
</gene>
<dbReference type="Proteomes" id="UP000765509">
    <property type="component" value="Unassembled WGS sequence"/>
</dbReference>